<proteinExistence type="predicted"/>
<dbReference type="InterPro" id="IPR007372">
    <property type="entry name" value="Lipid/polyisoprenoid-bd_YceI"/>
</dbReference>
<protein>
    <recommendedName>
        <fullName evidence="1">Lipid/polyisoprenoid-binding YceI-like domain-containing protein</fullName>
    </recommendedName>
</protein>
<dbReference type="Gene3D" id="2.40.128.110">
    <property type="entry name" value="Lipid/polyisoprenoid-binding, YceI-like"/>
    <property type="match status" value="1"/>
</dbReference>
<name>A0ABP9DNW2_9BACT</name>
<comment type="caution">
    <text evidence="2">The sequence shown here is derived from an EMBL/GenBank/DDBJ whole genome shotgun (WGS) entry which is preliminary data.</text>
</comment>
<gene>
    <name evidence="2" type="ORF">GCM10023331_40760</name>
</gene>
<dbReference type="Proteomes" id="UP001500298">
    <property type="component" value="Unassembled WGS sequence"/>
</dbReference>
<organism evidence="2 3">
    <name type="scientific">Algivirga pacifica</name>
    <dbReference type="NCBI Taxonomy" id="1162670"/>
    <lineage>
        <taxon>Bacteria</taxon>
        <taxon>Pseudomonadati</taxon>
        <taxon>Bacteroidota</taxon>
        <taxon>Cytophagia</taxon>
        <taxon>Cytophagales</taxon>
        <taxon>Flammeovirgaceae</taxon>
        <taxon>Algivirga</taxon>
    </lineage>
</organism>
<feature type="domain" description="Lipid/polyisoprenoid-binding YceI-like" evidence="1">
    <location>
        <begin position="76"/>
        <end position="195"/>
    </location>
</feature>
<sequence length="197" mass="22441">MKRSILVFLLFGLVSFGIAQERTWNLHFDQEGCYLYLNGATNVNKFSCAYSIDPLVDKTKVISENQKQGYLFFHQALLKVEVKRLDCERSLMTKEMRDLLQAEKYPYLMIELQDLIFDRASTDIQSFSGKMNTMMIIAGQNKEVILPVNIVALAEGYMVKGSTVVDITEFGLEPPVKMLGTVKVKKEIEIHVAFKAN</sequence>
<evidence type="ECO:0000313" key="2">
    <source>
        <dbReference type="EMBL" id="GAA4852092.1"/>
    </source>
</evidence>
<reference evidence="3" key="1">
    <citation type="journal article" date="2019" name="Int. J. Syst. Evol. Microbiol.">
        <title>The Global Catalogue of Microorganisms (GCM) 10K type strain sequencing project: providing services to taxonomists for standard genome sequencing and annotation.</title>
        <authorList>
            <consortium name="The Broad Institute Genomics Platform"/>
            <consortium name="The Broad Institute Genome Sequencing Center for Infectious Disease"/>
            <person name="Wu L."/>
            <person name="Ma J."/>
        </authorList>
    </citation>
    <scope>NUCLEOTIDE SEQUENCE [LARGE SCALE GENOMIC DNA]</scope>
    <source>
        <strain evidence="3">JCM 18326</strain>
    </source>
</reference>
<dbReference type="Pfam" id="PF04264">
    <property type="entry name" value="YceI"/>
    <property type="match status" value="1"/>
</dbReference>
<keyword evidence="3" id="KW-1185">Reference proteome</keyword>
<accession>A0ABP9DNW2</accession>
<dbReference type="RefSeq" id="WP_345375250.1">
    <property type="nucleotide sequence ID" value="NZ_BAABJX010000070.1"/>
</dbReference>
<dbReference type="EMBL" id="BAABJX010000070">
    <property type="protein sequence ID" value="GAA4852092.1"/>
    <property type="molecule type" value="Genomic_DNA"/>
</dbReference>
<evidence type="ECO:0000313" key="3">
    <source>
        <dbReference type="Proteomes" id="UP001500298"/>
    </source>
</evidence>
<evidence type="ECO:0000259" key="1">
    <source>
        <dbReference type="Pfam" id="PF04264"/>
    </source>
</evidence>
<dbReference type="InterPro" id="IPR036761">
    <property type="entry name" value="TTHA0802/YceI-like_sf"/>
</dbReference>
<dbReference type="SUPFAM" id="SSF101874">
    <property type="entry name" value="YceI-like"/>
    <property type="match status" value="1"/>
</dbReference>